<comment type="caution">
    <text evidence="2">The sequence shown here is derived from an EMBL/GenBank/DDBJ whole genome shotgun (WGS) entry which is preliminary data.</text>
</comment>
<dbReference type="Proteomes" id="UP000284476">
    <property type="component" value="Unassembled WGS sequence"/>
</dbReference>
<protein>
    <recommendedName>
        <fullName evidence="4">Flagellar FliJ protein</fullName>
    </recommendedName>
</protein>
<organism evidence="2 3">
    <name type="scientific">Paenirhodobacter populi</name>
    <dbReference type="NCBI Taxonomy" id="2306993"/>
    <lineage>
        <taxon>Bacteria</taxon>
        <taxon>Pseudomonadati</taxon>
        <taxon>Pseudomonadota</taxon>
        <taxon>Alphaproteobacteria</taxon>
        <taxon>Rhodobacterales</taxon>
        <taxon>Rhodobacter group</taxon>
        <taxon>Paenirhodobacter</taxon>
    </lineage>
</organism>
<evidence type="ECO:0000313" key="2">
    <source>
        <dbReference type="EMBL" id="RWR23865.1"/>
    </source>
</evidence>
<sequence length="121" mass="13600">MTRHGKLAALDGIARMKRELELAELARLNARRRELAREREALQRQTAEALRAGTDAPAVALAAERFGRWTRARQAAIAVQEHRIDDAAAAQKDRAAQAVGRHHVLEKIVARLRRDDARTRP</sequence>
<evidence type="ECO:0008006" key="4">
    <source>
        <dbReference type="Google" id="ProtNLM"/>
    </source>
</evidence>
<evidence type="ECO:0000256" key="1">
    <source>
        <dbReference type="SAM" id="Coils"/>
    </source>
</evidence>
<proteinExistence type="predicted"/>
<dbReference type="EMBL" id="SAUZ01000002">
    <property type="protein sequence ID" value="RWR23865.1"/>
    <property type="molecule type" value="Genomic_DNA"/>
</dbReference>
<accession>A0A443JTN3</accession>
<feature type="coiled-coil region" evidence="1">
    <location>
        <begin position="13"/>
        <end position="52"/>
    </location>
</feature>
<dbReference type="RefSeq" id="WP_128207396.1">
    <property type="nucleotide sequence ID" value="NZ_JBHRSO010000011.1"/>
</dbReference>
<gene>
    <name evidence="2" type="ORF">D2T30_01740</name>
</gene>
<evidence type="ECO:0000313" key="3">
    <source>
        <dbReference type="Proteomes" id="UP000284476"/>
    </source>
</evidence>
<reference evidence="2 3" key="2">
    <citation type="submission" date="2019-01" db="EMBL/GenBank/DDBJ databases">
        <authorList>
            <person name="Li Y."/>
        </authorList>
    </citation>
    <scope>NUCLEOTIDE SEQUENCE [LARGE SCALE GENOMIC DNA]</scope>
    <source>
        <strain evidence="2 3">SK2B-1</strain>
    </source>
</reference>
<name>A0A443JTN3_9RHOB</name>
<keyword evidence="1" id="KW-0175">Coiled coil</keyword>
<reference evidence="2 3" key="1">
    <citation type="submission" date="2019-01" db="EMBL/GenBank/DDBJ databases">
        <title>Sinorhodobacter populi sp. nov. isolated from the symptomatic bark tissue of Populus euramericana canker.</title>
        <authorList>
            <person name="Xu G."/>
        </authorList>
    </citation>
    <scope>NUCLEOTIDE SEQUENCE [LARGE SCALE GENOMIC DNA]</scope>
    <source>
        <strain evidence="2 3">SK2B-1</strain>
    </source>
</reference>
<dbReference type="AlphaFoldDB" id="A0A443JTN3"/>